<feature type="active site" evidence="7">
    <location>
        <position position="124"/>
    </location>
</feature>
<proteinExistence type="inferred from homology"/>
<dbReference type="InterPro" id="IPR019757">
    <property type="entry name" value="Pept_S26A_signal_pept_1_Lys-AS"/>
</dbReference>
<evidence type="ECO:0000256" key="3">
    <source>
        <dbReference type="ARBA" id="ARBA00013208"/>
    </source>
</evidence>
<feature type="domain" description="Peptidase S26" evidence="10">
    <location>
        <begin position="39"/>
        <end position="249"/>
    </location>
</feature>
<dbReference type="PROSITE" id="PS00760">
    <property type="entry name" value="SPASE_I_2"/>
    <property type="match status" value="1"/>
</dbReference>
<dbReference type="InterPro" id="IPR036286">
    <property type="entry name" value="LexA/Signal_pep-like_sf"/>
</dbReference>
<comment type="caution">
    <text evidence="11">The sequence shown here is derived from an EMBL/GenBank/DDBJ whole genome shotgun (WGS) entry which is preliminary data.</text>
</comment>
<evidence type="ECO:0000313" key="11">
    <source>
        <dbReference type="EMBL" id="KFB75976.1"/>
    </source>
</evidence>
<evidence type="ECO:0000256" key="9">
    <source>
        <dbReference type="RuleBase" id="RU362042"/>
    </source>
</evidence>
<evidence type="ECO:0000256" key="4">
    <source>
        <dbReference type="ARBA" id="ARBA00019232"/>
    </source>
</evidence>
<dbReference type="EMBL" id="JDST02000066">
    <property type="protein sequence ID" value="KFB75976.1"/>
    <property type="molecule type" value="Genomic_DNA"/>
</dbReference>
<dbReference type="NCBIfam" id="TIGR02227">
    <property type="entry name" value="sigpep_I_bact"/>
    <property type="match status" value="1"/>
</dbReference>
<keyword evidence="8" id="KW-0472">Membrane</keyword>
<dbReference type="EC" id="3.4.21.89" evidence="3 8"/>
<evidence type="ECO:0000256" key="7">
    <source>
        <dbReference type="PIRSR" id="PIRSR600223-1"/>
    </source>
</evidence>
<dbReference type="PANTHER" id="PTHR43390">
    <property type="entry name" value="SIGNAL PEPTIDASE I"/>
    <property type="match status" value="1"/>
</dbReference>
<dbReference type="InterPro" id="IPR000223">
    <property type="entry name" value="Pept_S26A_signal_pept_1"/>
</dbReference>
<name>A0A080M4J5_9PROT</name>
<keyword evidence="8" id="KW-0812">Transmembrane</keyword>
<dbReference type="GO" id="GO:0009003">
    <property type="term" value="F:signal peptidase activity"/>
    <property type="evidence" value="ECO:0007669"/>
    <property type="project" value="UniProtKB-EC"/>
</dbReference>
<gene>
    <name evidence="11" type="primary">lepB</name>
    <name evidence="11" type="ORF">AW06_002939</name>
</gene>
<dbReference type="CDD" id="cd06530">
    <property type="entry name" value="S26_SPase_I"/>
    <property type="match status" value="1"/>
</dbReference>
<dbReference type="GO" id="GO:0004252">
    <property type="term" value="F:serine-type endopeptidase activity"/>
    <property type="evidence" value="ECO:0007669"/>
    <property type="project" value="InterPro"/>
</dbReference>
<dbReference type="PROSITE" id="PS00501">
    <property type="entry name" value="SPASE_I_1"/>
    <property type="match status" value="1"/>
</dbReference>
<organism evidence="11 12">
    <name type="scientific">Candidatus Accumulibacter cognatus</name>
    <dbReference type="NCBI Taxonomy" id="2954383"/>
    <lineage>
        <taxon>Bacteria</taxon>
        <taxon>Pseudomonadati</taxon>
        <taxon>Pseudomonadota</taxon>
        <taxon>Betaproteobacteria</taxon>
        <taxon>Candidatus Accumulibacter</taxon>
    </lineage>
</organism>
<evidence type="ECO:0000256" key="5">
    <source>
        <dbReference type="ARBA" id="ARBA00022670"/>
    </source>
</evidence>
<dbReference type="AlphaFoldDB" id="A0A080M4J5"/>
<dbReference type="STRING" id="1453999.AW06_002939"/>
<dbReference type="Pfam" id="PF10502">
    <property type="entry name" value="Peptidase_S26"/>
    <property type="match status" value="1"/>
</dbReference>
<dbReference type="PRINTS" id="PR00727">
    <property type="entry name" value="LEADERPTASE"/>
</dbReference>
<comment type="subcellular location">
    <subcellularLocation>
        <location evidence="9">Membrane</location>
        <topology evidence="9">Single-pass type II membrane protein</topology>
    </subcellularLocation>
</comment>
<comment type="catalytic activity">
    <reaction evidence="1 8">
        <text>Cleavage of hydrophobic, N-terminal signal or leader sequences from secreted and periplasmic proteins.</text>
        <dbReference type="EC" id="3.4.21.89"/>
    </reaction>
</comment>
<dbReference type="PANTHER" id="PTHR43390:SF1">
    <property type="entry name" value="CHLOROPLAST PROCESSING PEPTIDASE"/>
    <property type="match status" value="1"/>
</dbReference>
<dbReference type="InterPro" id="IPR019758">
    <property type="entry name" value="Pept_S26A_signal_pept_1_CS"/>
</dbReference>
<dbReference type="SUPFAM" id="SSF51306">
    <property type="entry name" value="LexA/Signal peptidase"/>
    <property type="match status" value="1"/>
</dbReference>
<evidence type="ECO:0000259" key="10">
    <source>
        <dbReference type="Pfam" id="PF10502"/>
    </source>
</evidence>
<comment type="similarity">
    <text evidence="2 9">Belongs to the peptidase S26 family.</text>
</comment>
<evidence type="ECO:0000256" key="6">
    <source>
        <dbReference type="ARBA" id="ARBA00022801"/>
    </source>
</evidence>
<keyword evidence="12" id="KW-1185">Reference proteome</keyword>
<feature type="active site" evidence="7">
    <location>
        <position position="69"/>
    </location>
</feature>
<keyword evidence="6 8" id="KW-0378">Hydrolase</keyword>
<dbReference type="InterPro" id="IPR019533">
    <property type="entry name" value="Peptidase_S26"/>
</dbReference>
<protein>
    <recommendedName>
        <fullName evidence="4 8">Signal peptidase I</fullName>
        <ecNumber evidence="3 8">3.4.21.89</ecNumber>
    </recommendedName>
</protein>
<accession>A0A080M4J5</accession>
<feature type="transmembrane region" description="Helical" evidence="8">
    <location>
        <begin position="43"/>
        <end position="60"/>
    </location>
</feature>
<dbReference type="Gene3D" id="2.10.109.10">
    <property type="entry name" value="Umud Fragment, subunit A"/>
    <property type="match status" value="1"/>
</dbReference>
<dbReference type="RefSeq" id="WP_034950821.1">
    <property type="nucleotide sequence ID" value="NZ_JDST02000066.1"/>
</dbReference>
<evidence type="ECO:0000256" key="1">
    <source>
        <dbReference type="ARBA" id="ARBA00000677"/>
    </source>
</evidence>
<dbReference type="PROSITE" id="PS00761">
    <property type="entry name" value="SPASE_I_3"/>
    <property type="match status" value="1"/>
</dbReference>
<reference evidence="11" key="1">
    <citation type="submission" date="2014-02" db="EMBL/GenBank/DDBJ databases">
        <title>Expanding our view of genomic diversity in Candidatus Accumulibacter clades.</title>
        <authorList>
            <person name="Skennerton C.T."/>
            <person name="Barr J.J."/>
            <person name="Slater F.R."/>
            <person name="Bond P.L."/>
            <person name="Tyson G.W."/>
        </authorList>
    </citation>
    <scope>NUCLEOTIDE SEQUENCE [LARGE SCALE GENOMIC DNA]</scope>
</reference>
<evidence type="ECO:0000256" key="8">
    <source>
        <dbReference type="RuleBase" id="RU003993"/>
    </source>
</evidence>
<dbReference type="GO" id="GO:0006465">
    <property type="term" value="P:signal peptide processing"/>
    <property type="evidence" value="ECO:0007669"/>
    <property type="project" value="InterPro"/>
</dbReference>
<keyword evidence="5 8" id="KW-0645">Protease</keyword>
<dbReference type="Proteomes" id="UP000021315">
    <property type="component" value="Unassembled WGS sequence"/>
</dbReference>
<keyword evidence="8" id="KW-1133">Transmembrane helix</keyword>
<evidence type="ECO:0000313" key="12">
    <source>
        <dbReference type="Proteomes" id="UP000021315"/>
    </source>
</evidence>
<dbReference type="GO" id="GO:0016020">
    <property type="term" value="C:membrane"/>
    <property type="evidence" value="ECO:0007669"/>
    <property type="project" value="UniProtKB-SubCell"/>
</dbReference>
<dbReference type="InterPro" id="IPR019756">
    <property type="entry name" value="Pept_S26A_signal_pept_1_Ser-AS"/>
</dbReference>
<sequence length="262" mass="30070">MNFALILFVLLLISGAIWAVDACFLRKRRPAGAKDPWWVEYGASFFPVILVVFVLRSFLVEPFKIPSGSMIPTLQVGDFILVNKYTYGIRLPVLNRKIIDINSPQRGDVMVFRYPEDPSLDYIKRVIGVPGDSIAYLNKKLTINGQPVPTTRIDDYLHSERLYYSRQFIERLDSAQHQTLNDEDAPPYIQGPVQFPNRQDCSYNAAGVICKVPPGQYFVMGDNRDNSRDSRYWGFVPEQNIVGKAFFIWLNFSDLKRIGSFR</sequence>
<evidence type="ECO:0000256" key="2">
    <source>
        <dbReference type="ARBA" id="ARBA00009370"/>
    </source>
</evidence>